<organism evidence="1 2">
    <name type="scientific">Trichinella nativa</name>
    <dbReference type="NCBI Taxonomy" id="6335"/>
    <lineage>
        <taxon>Eukaryota</taxon>
        <taxon>Metazoa</taxon>
        <taxon>Ecdysozoa</taxon>
        <taxon>Nematoda</taxon>
        <taxon>Enoplea</taxon>
        <taxon>Dorylaimia</taxon>
        <taxon>Trichinellida</taxon>
        <taxon>Trichinellidae</taxon>
        <taxon>Trichinella</taxon>
    </lineage>
</organism>
<name>A0A0V1KI33_9BILA</name>
<comment type="caution">
    <text evidence="1">The sequence shown here is derived from an EMBL/GenBank/DDBJ whole genome shotgun (WGS) entry which is preliminary data.</text>
</comment>
<protein>
    <submittedName>
        <fullName evidence="1">Uncharacterized protein</fullName>
    </submittedName>
</protein>
<gene>
    <name evidence="1" type="ORF">T02_994</name>
</gene>
<reference evidence="1 2" key="1">
    <citation type="submission" date="2015-05" db="EMBL/GenBank/DDBJ databases">
        <title>Evolution of Trichinella species and genotypes.</title>
        <authorList>
            <person name="Korhonen P.K."/>
            <person name="Edoardo P."/>
            <person name="Giuseppe L.R."/>
            <person name="Gasser R.B."/>
        </authorList>
    </citation>
    <scope>NUCLEOTIDE SEQUENCE [LARGE SCALE GENOMIC DNA]</scope>
    <source>
        <strain evidence="1">ISS10</strain>
    </source>
</reference>
<keyword evidence="2" id="KW-1185">Reference proteome</keyword>
<evidence type="ECO:0000313" key="1">
    <source>
        <dbReference type="EMBL" id="KRZ46902.1"/>
    </source>
</evidence>
<evidence type="ECO:0000313" key="2">
    <source>
        <dbReference type="Proteomes" id="UP000054721"/>
    </source>
</evidence>
<sequence length="33" mass="3697">MKVTVLGRLRTTALKQTQTETIMGGETQENDMD</sequence>
<proteinExistence type="predicted"/>
<accession>A0A0V1KI33</accession>
<dbReference type="AlphaFoldDB" id="A0A0V1KI33"/>
<dbReference type="Proteomes" id="UP000054721">
    <property type="component" value="Unassembled WGS sequence"/>
</dbReference>
<dbReference type="EMBL" id="JYDW01001847">
    <property type="protein sequence ID" value="KRZ46902.1"/>
    <property type="molecule type" value="Genomic_DNA"/>
</dbReference>